<evidence type="ECO:0000313" key="2">
    <source>
        <dbReference type="Proteomes" id="UP000053105"/>
    </source>
</evidence>
<gene>
    <name evidence="1" type="ORF">WN51_12622</name>
</gene>
<keyword evidence="2" id="KW-1185">Reference proteome</keyword>
<proteinExistence type="predicted"/>
<protein>
    <submittedName>
        <fullName evidence="1">Uncharacterized protein</fullName>
    </submittedName>
</protein>
<organism evidence="1 2">
    <name type="scientific">Melipona quadrifasciata</name>
    <dbReference type="NCBI Taxonomy" id="166423"/>
    <lineage>
        <taxon>Eukaryota</taxon>
        <taxon>Metazoa</taxon>
        <taxon>Ecdysozoa</taxon>
        <taxon>Arthropoda</taxon>
        <taxon>Hexapoda</taxon>
        <taxon>Insecta</taxon>
        <taxon>Pterygota</taxon>
        <taxon>Neoptera</taxon>
        <taxon>Endopterygota</taxon>
        <taxon>Hymenoptera</taxon>
        <taxon>Apocrita</taxon>
        <taxon>Aculeata</taxon>
        <taxon>Apoidea</taxon>
        <taxon>Anthophila</taxon>
        <taxon>Apidae</taxon>
        <taxon>Melipona</taxon>
    </lineage>
</organism>
<reference evidence="1 2" key="1">
    <citation type="submission" date="2015-07" db="EMBL/GenBank/DDBJ databases">
        <title>The genome of Melipona quadrifasciata.</title>
        <authorList>
            <person name="Pan H."/>
            <person name="Kapheim K."/>
        </authorList>
    </citation>
    <scope>NUCLEOTIDE SEQUENCE [LARGE SCALE GENOMIC DNA]</scope>
    <source>
        <strain evidence="1">0111107301</strain>
        <tissue evidence="1">Whole body</tissue>
    </source>
</reference>
<name>A0A0N0BH73_9HYME</name>
<accession>A0A0N0BH73</accession>
<dbReference type="EMBL" id="KQ435758">
    <property type="protein sequence ID" value="KOX75834.1"/>
    <property type="molecule type" value="Genomic_DNA"/>
</dbReference>
<dbReference type="Proteomes" id="UP000053105">
    <property type="component" value="Unassembled WGS sequence"/>
</dbReference>
<dbReference type="AlphaFoldDB" id="A0A0N0BH73"/>
<sequence length="260" mass="28923">MINVGRSAVGQSNYQTPQHSIGLPTHVPIDRSLVPLITSLVDREPFASCKDMVKPSKWRAFSILSSRIEGLFQGNVVESSILDLFPILKTGRKSICATADSTMHVKALETFNQLALFKFGRKLALLNSKDFSCNYGVDPKILDFKFILQSLIPVLSPLVDLIFHPPYIQSRTRHPIIVPSLSKYISLNKTVHSDARLAPASLYVAESTKRKPILEAHHFEDFIMSLQETKGSRLTRLVIEGTSDLSIGTCVGKLMECWGV</sequence>
<evidence type="ECO:0000313" key="1">
    <source>
        <dbReference type="EMBL" id="KOX75834.1"/>
    </source>
</evidence>